<dbReference type="Pfam" id="PF13276">
    <property type="entry name" value="HTH_21"/>
    <property type="match status" value="1"/>
</dbReference>
<dbReference type="Pfam" id="PF00665">
    <property type="entry name" value="rve"/>
    <property type="match status" value="1"/>
</dbReference>
<dbReference type="InterPro" id="IPR012337">
    <property type="entry name" value="RNaseH-like_sf"/>
</dbReference>
<reference evidence="2 3" key="1">
    <citation type="submission" date="2019-12" db="EMBL/GenBank/DDBJ databases">
        <title>Novel species isolated from a subtropical stream in China.</title>
        <authorList>
            <person name="Lu H."/>
        </authorList>
    </citation>
    <scope>NUCLEOTIDE SEQUENCE [LARGE SCALE GENOMIC DNA]</scope>
    <source>
        <strain evidence="2 3">FT94W</strain>
    </source>
</reference>
<dbReference type="Pfam" id="PF01527">
    <property type="entry name" value="HTH_Tnp_1"/>
    <property type="match status" value="1"/>
</dbReference>
<feature type="domain" description="Integrase catalytic" evidence="1">
    <location>
        <begin position="219"/>
        <end position="382"/>
    </location>
</feature>
<protein>
    <submittedName>
        <fullName evidence="2">IS3 family transposase</fullName>
    </submittedName>
</protein>
<dbReference type="Pfam" id="PF13333">
    <property type="entry name" value="rve_2"/>
    <property type="match status" value="1"/>
</dbReference>
<name>A0ABW9VJB5_9BURK</name>
<dbReference type="InterPro" id="IPR002514">
    <property type="entry name" value="Transposase_8"/>
</dbReference>
<dbReference type="Gene3D" id="3.30.420.10">
    <property type="entry name" value="Ribonuclease H-like superfamily/Ribonuclease H"/>
    <property type="match status" value="1"/>
</dbReference>
<dbReference type="PANTHER" id="PTHR46889">
    <property type="entry name" value="TRANSPOSASE INSF FOR INSERTION SEQUENCE IS3B-RELATED"/>
    <property type="match status" value="1"/>
</dbReference>
<dbReference type="InterPro" id="IPR025948">
    <property type="entry name" value="HTH-like_dom"/>
</dbReference>
<evidence type="ECO:0000313" key="3">
    <source>
        <dbReference type="Proteomes" id="UP000449678"/>
    </source>
</evidence>
<dbReference type="Proteomes" id="UP000449678">
    <property type="component" value="Unassembled WGS sequence"/>
</dbReference>
<gene>
    <name evidence="2" type="ORF">GTP38_25580</name>
</gene>
<sequence length="388" mass="43685">MKSTTYTPEFRAEAVKLVLVQGLTLEEAAKRIAIPKGTLANWVSAAKRHSDPAAPPGSRSVAELEAEVAKLRKELAVERMEKEVPKKGHRVLCEGVAARYAFMKSVRLEYPLGLLCRVFSVSRSGFYAAADRPPSQRRQDDERLKVAIKAAHAQTRETYGPLRLQPELAAQGFDAGRDRIIRLRRELGLRCKQKRKFKATTNSKHAFPVAPNLLEQTFAPTRPNEAWVSDITYVATEEGWLYLAGIKDVFTCEMVGYAMGARMTQDLTAKALWRAAQSKRPAPGLILHSDRGSQYCADDYRKLVAQFGMQASMSRKGNCFDNAPMESFWGSLKNELVHHQKYATRANAEAAIREYIEIFYNRQRRHSRLGYESPARFAENFSKQALAA</sequence>
<comment type="caution">
    <text evidence="2">The sequence shown here is derived from an EMBL/GenBank/DDBJ whole genome shotgun (WGS) entry which is preliminary data.</text>
</comment>
<dbReference type="RefSeq" id="WP_160993004.1">
    <property type="nucleotide sequence ID" value="NZ_WWCO01000059.1"/>
</dbReference>
<dbReference type="PANTHER" id="PTHR46889:SF4">
    <property type="entry name" value="TRANSPOSASE INSO FOR INSERTION SEQUENCE ELEMENT IS911B-RELATED"/>
    <property type="match status" value="1"/>
</dbReference>
<dbReference type="EMBL" id="WWCO01000059">
    <property type="protein sequence ID" value="MYM37697.1"/>
    <property type="molecule type" value="Genomic_DNA"/>
</dbReference>
<dbReference type="InterPro" id="IPR036397">
    <property type="entry name" value="RNaseH_sf"/>
</dbReference>
<proteinExistence type="predicted"/>
<dbReference type="InterPro" id="IPR048020">
    <property type="entry name" value="Transpos_IS3"/>
</dbReference>
<dbReference type="SUPFAM" id="SSF53098">
    <property type="entry name" value="Ribonuclease H-like"/>
    <property type="match status" value="1"/>
</dbReference>
<dbReference type="NCBIfam" id="NF033516">
    <property type="entry name" value="transpos_IS3"/>
    <property type="match status" value="1"/>
</dbReference>
<dbReference type="InterPro" id="IPR050900">
    <property type="entry name" value="Transposase_IS3/IS150/IS904"/>
</dbReference>
<keyword evidence="3" id="KW-1185">Reference proteome</keyword>
<dbReference type="InterPro" id="IPR009057">
    <property type="entry name" value="Homeodomain-like_sf"/>
</dbReference>
<organism evidence="2 3">
    <name type="scientific">Duganella lactea</name>
    <dbReference type="NCBI Taxonomy" id="2692173"/>
    <lineage>
        <taxon>Bacteria</taxon>
        <taxon>Pseudomonadati</taxon>
        <taxon>Pseudomonadota</taxon>
        <taxon>Betaproteobacteria</taxon>
        <taxon>Burkholderiales</taxon>
        <taxon>Oxalobacteraceae</taxon>
        <taxon>Telluria group</taxon>
        <taxon>Duganella</taxon>
    </lineage>
</organism>
<dbReference type="SUPFAM" id="SSF46689">
    <property type="entry name" value="Homeodomain-like"/>
    <property type="match status" value="1"/>
</dbReference>
<accession>A0ABW9VJB5</accession>
<dbReference type="PROSITE" id="PS50994">
    <property type="entry name" value="INTEGRASE"/>
    <property type="match status" value="1"/>
</dbReference>
<evidence type="ECO:0000259" key="1">
    <source>
        <dbReference type="PROSITE" id="PS50994"/>
    </source>
</evidence>
<dbReference type="InterPro" id="IPR001584">
    <property type="entry name" value="Integrase_cat-core"/>
</dbReference>
<evidence type="ECO:0000313" key="2">
    <source>
        <dbReference type="EMBL" id="MYM37697.1"/>
    </source>
</evidence>
<dbReference type="Gene3D" id="1.10.10.60">
    <property type="entry name" value="Homeodomain-like"/>
    <property type="match status" value="1"/>
</dbReference>